<gene>
    <name evidence="6" type="ORF">SCHCODRAFT_70379</name>
</gene>
<dbReference type="GO" id="GO:0003723">
    <property type="term" value="F:RNA binding"/>
    <property type="evidence" value="ECO:0007669"/>
    <property type="project" value="InterPro"/>
</dbReference>
<dbReference type="InParanoid" id="D8QFX2"/>
<dbReference type="PANTHER" id="PTHR45418:SF1">
    <property type="entry name" value="CANCER_TESTIS ANTIGEN 55"/>
    <property type="match status" value="1"/>
</dbReference>
<dbReference type="Pfam" id="PF13086">
    <property type="entry name" value="AAA_11"/>
    <property type="match status" value="1"/>
</dbReference>
<dbReference type="OMA" id="ELCIPIN"/>
<dbReference type="GO" id="GO:0005737">
    <property type="term" value="C:cytoplasm"/>
    <property type="evidence" value="ECO:0007669"/>
    <property type="project" value="UniProtKB-SubCell"/>
</dbReference>
<dbReference type="CDD" id="cd18808">
    <property type="entry name" value="SF1_C_Upf1"/>
    <property type="match status" value="1"/>
</dbReference>
<comment type="subcellular location">
    <subcellularLocation>
        <location evidence="1">Cytoplasm</location>
    </subcellularLocation>
</comment>
<dbReference type="GO" id="GO:0032574">
    <property type="term" value="F:5'-3' RNA helicase activity"/>
    <property type="evidence" value="ECO:0007669"/>
    <property type="project" value="InterPro"/>
</dbReference>
<feature type="domain" description="DNA2/NAM7 helicase-like C-terminal" evidence="5">
    <location>
        <begin position="408"/>
        <end position="615"/>
    </location>
</feature>
<dbReference type="InterPro" id="IPR041677">
    <property type="entry name" value="DNA2/NAM7_AAA_11"/>
</dbReference>
<organism evidence="7">
    <name type="scientific">Schizophyllum commune (strain H4-8 / FGSC 9210)</name>
    <name type="common">Split gill fungus</name>
    <dbReference type="NCBI Taxonomy" id="578458"/>
    <lineage>
        <taxon>Eukaryota</taxon>
        <taxon>Fungi</taxon>
        <taxon>Dikarya</taxon>
        <taxon>Basidiomycota</taxon>
        <taxon>Agaricomycotina</taxon>
        <taxon>Agaricomycetes</taxon>
        <taxon>Agaricomycetidae</taxon>
        <taxon>Agaricales</taxon>
        <taxon>Schizophyllaceae</taxon>
        <taxon>Schizophyllum</taxon>
    </lineage>
</organism>
<evidence type="ECO:0000256" key="1">
    <source>
        <dbReference type="ARBA" id="ARBA00004496"/>
    </source>
</evidence>
<evidence type="ECO:0000313" key="7">
    <source>
        <dbReference type="Proteomes" id="UP000007431"/>
    </source>
</evidence>
<reference evidence="6 7" key="1">
    <citation type="journal article" date="2010" name="Nat. Biotechnol.">
        <title>Genome sequence of the model mushroom Schizophyllum commune.</title>
        <authorList>
            <person name="Ohm R.A."/>
            <person name="de Jong J.F."/>
            <person name="Lugones L.G."/>
            <person name="Aerts A."/>
            <person name="Kothe E."/>
            <person name="Stajich J.E."/>
            <person name="de Vries R.P."/>
            <person name="Record E."/>
            <person name="Levasseur A."/>
            <person name="Baker S.E."/>
            <person name="Bartholomew K.A."/>
            <person name="Coutinho P.M."/>
            <person name="Erdmann S."/>
            <person name="Fowler T.J."/>
            <person name="Gathman A.C."/>
            <person name="Lombard V."/>
            <person name="Henrissat B."/>
            <person name="Knabe N."/>
            <person name="Kuees U."/>
            <person name="Lilly W.W."/>
            <person name="Lindquist E."/>
            <person name="Lucas S."/>
            <person name="Magnuson J.K."/>
            <person name="Piumi F."/>
            <person name="Raudaskoski M."/>
            <person name="Salamov A."/>
            <person name="Schmutz J."/>
            <person name="Schwarze F.W.M.R."/>
            <person name="vanKuyk P.A."/>
            <person name="Horton J.S."/>
            <person name="Grigoriev I.V."/>
            <person name="Woesten H.A.B."/>
        </authorList>
    </citation>
    <scope>NUCLEOTIDE SEQUENCE [LARGE SCALE GENOMIC DNA]</scope>
    <source>
        <strain evidence="7">H4-8 / FGSC 9210</strain>
    </source>
</reference>
<proteinExistence type="predicted"/>
<evidence type="ECO:0000256" key="2">
    <source>
        <dbReference type="ARBA" id="ARBA00022490"/>
    </source>
</evidence>
<name>D8QFX2_SCHCM</name>
<protein>
    <submittedName>
        <fullName evidence="6">Uncharacterized protein</fullName>
    </submittedName>
</protein>
<keyword evidence="2" id="KW-0963">Cytoplasm</keyword>
<dbReference type="RefSeq" id="XP_003028396.1">
    <property type="nucleotide sequence ID" value="XM_003028350.1"/>
</dbReference>
<evidence type="ECO:0000259" key="4">
    <source>
        <dbReference type="Pfam" id="PF13086"/>
    </source>
</evidence>
<dbReference type="InterPro" id="IPR026122">
    <property type="entry name" value="MOV-10/SDE3_DEXXQ/H-box"/>
</dbReference>
<dbReference type="GO" id="GO:0031047">
    <property type="term" value="P:regulatory ncRNA-mediated gene silencing"/>
    <property type="evidence" value="ECO:0007669"/>
    <property type="project" value="UniProtKB-KW"/>
</dbReference>
<dbReference type="SUPFAM" id="SSF52540">
    <property type="entry name" value="P-loop containing nucleoside triphosphate hydrolases"/>
    <property type="match status" value="1"/>
</dbReference>
<accession>D8QFX2</accession>
<evidence type="ECO:0000259" key="5">
    <source>
        <dbReference type="Pfam" id="PF13087"/>
    </source>
</evidence>
<evidence type="ECO:0000313" key="6">
    <source>
        <dbReference type="EMBL" id="EFI93493.1"/>
    </source>
</evidence>
<dbReference type="VEuPathDB" id="FungiDB:SCHCODRAFT_070379"/>
<dbReference type="CDD" id="cd18038">
    <property type="entry name" value="DEXXQc_Helz-like"/>
    <property type="match status" value="1"/>
</dbReference>
<dbReference type="AlphaFoldDB" id="D8QFX2"/>
<sequence length="689" mass="77576">MREVLKEKQAGSGIAYEGRIVALRKREGFVHIACPALKRHIQTHITPTHSTGVEDGWRIFGPEDVLGLYFNVSFIINARPLFLMETAAETIGGELALGNDAGSELGSKAKGSKSYAVAAQRSEAGSMEDQSGPTHDWPNFARRWLFPEPTDLASTCSISFPRPKTITADEYVDQGLNEEQKIAASSIATHQFSVPYLISGPPGTGKTRTLVECVLQILRLQPEACILLCAPSNPATDTLVMRLRHFLKPSEMLRLNDQYRTFAEVPVEIFSYCRIENEKFAIPPWPELMKFRVVVTTCYDASILVNAQCTNTALAKLEHYVMSALHPTKEVSRGVVPHWTHLLIDEAAQGSEPELLIPISVVVPRQQDHPDIKPESNFLFTPQLVLCGDCHQLGPIVASSRARSSELDVSLLERLFLRPLYAEHPLSRGELDFLKKNYRSHPVILMPPSAMIYNDTLEPCAQNGTVAWAGLPQRHIPLLFIGHEGYEDCVDERSSWFNSGDIQHVVDTVKSLMADSVRSVPPLQQREIGVMAPWREQVWKIRERLRKENLHAVDVGTVEDYQGRESRVCIISCVRSRTRFLAEDQKKGLGLVFERKRMNVALTRAKELLVVVGNGNLLKRDPYWKSFLQFVLRHDLYMGPQLDLEADGNYISRLESKYFSMDEEDEDARGLRIAGELAREILRDADEEI</sequence>
<keyword evidence="7" id="KW-1185">Reference proteome</keyword>
<dbReference type="EMBL" id="GL377311">
    <property type="protein sequence ID" value="EFI93493.1"/>
    <property type="molecule type" value="Genomic_DNA"/>
</dbReference>
<dbReference type="PANTHER" id="PTHR45418">
    <property type="entry name" value="CANCER/TESTIS ANTIGEN 55"/>
    <property type="match status" value="1"/>
</dbReference>
<dbReference type="KEGG" id="scm:SCHCO_070379"/>
<feature type="domain" description="DNA2/NAM7 helicase helicase" evidence="4">
    <location>
        <begin position="176"/>
        <end position="245"/>
    </location>
</feature>
<dbReference type="HOGENOM" id="CLU_001666_7_0_1"/>
<keyword evidence="3" id="KW-0943">RNA-mediated gene silencing</keyword>
<dbReference type="STRING" id="578458.D8QFX2"/>
<dbReference type="InterPro" id="IPR047187">
    <property type="entry name" value="SF1_C_Upf1"/>
</dbReference>
<dbReference type="InterPro" id="IPR041679">
    <property type="entry name" value="DNA2/NAM7-like_C"/>
</dbReference>
<dbReference type="Pfam" id="PF13087">
    <property type="entry name" value="AAA_12"/>
    <property type="match status" value="1"/>
</dbReference>
<dbReference type="InterPro" id="IPR027417">
    <property type="entry name" value="P-loop_NTPase"/>
</dbReference>
<dbReference type="GeneID" id="9592166"/>
<dbReference type="OrthoDB" id="6513042at2759"/>
<dbReference type="Proteomes" id="UP000007431">
    <property type="component" value="Unassembled WGS sequence"/>
</dbReference>
<dbReference type="eggNOG" id="KOG1804">
    <property type="taxonomic scope" value="Eukaryota"/>
</dbReference>
<dbReference type="Gene3D" id="3.40.50.300">
    <property type="entry name" value="P-loop containing nucleotide triphosphate hydrolases"/>
    <property type="match status" value="2"/>
</dbReference>
<evidence type="ECO:0000256" key="3">
    <source>
        <dbReference type="ARBA" id="ARBA00023158"/>
    </source>
</evidence>